<dbReference type="RefSeq" id="WP_106893483.1">
    <property type="nucleotide sequence ID" value="NZ_CP027860.1"/>
</dbReference>
<sequence>MSRGLGMWHWLRRILWHGMWLFVLPAHKAMAGQSCVQTPLSGEQLIAAAATANDVQDALIQADRPVALLARVGNDLSKHGLYFSHIAVARRSPEAGTWRVWHLLNTCGTDDAGLFVDGLFDYYARHLTSQNTKLILLTPAMETDLAQVFDSGQAVRLFQPHYNVIAPPGKLRSQNSTAYILELLAAAEQGQVQRDRQAIWQTLKPVFQPDVLAIPYRKRIMGGLFTANADFSDHPVATRLRGDYPVVTVHAIMRYLDQRGLATKAWVIHDGQVTQSPIELDGVPNADASTPSEPTTIMVMR</sequence>
<keyword evidence="2" id="KW-1185">Reference proteome</keyword>
<gene>
    <name evidence="1" type="ORF">C7S18_21375</name>
</gene>
<dbReference type="Pfam" id="PF09916">
    <property type="entry name" value="DUF2145"/>
    <property type="match status" value="1"/>
</dbReference>
<dbReference type="InterPro" id="IPR014547">
    <property type="entry name" value="UCP028477"/>
</dbReference>
<evidence type="ECO:0000313" key="1">
    <source>
        <dbReference type="EMBL" id="AVP99566.1"/>
    </source>
</evidence>
<reference evidence="1 2" key="1">
    <citation type="submission" date="2018-03" db="EMBL/GenBank/DDBJ databases">
        <title>Ahniella affigens gen. nov., sp. nov., a gammaproteobacterium isolated from sandy soil near a stream.</title>
        <authorList>
            <person name="Ko Y."/>
            <person name="Kim J.-H."/>
        </authorList>
    </citation>
    <scope>NUCLEOTIDE SEQUENCE [LARGE SCALE GENOMIC DNA]</scope>
    <source>
        <strain evidence="1 2">D13</strain>
    </source>
</reference>
<organism evidence="1 2">
    <name type="scientific">Ahniella affigens</name>
    <dbReference type="NCBI Taxonomy" id="2021234"/>
    <lineage>
        <taxon>Bacteria</taxon>
        <taxon>Pseudomonadati</taxon>
        <taxon>Pseudomonadota</taxon>
        <taxon>Gammaproteobacteria</taxon>
        <taxon>Lysobacterales</taxon>
        <taxon>Rhodanobacteraceae</taxon>
        <taxon>Ahniella</taxon>
    </lineage>
</organism>
<accession>A0A2P1PXK6</accession>
<name>A0A2P1PXK6_9GAMM</name>
<proteinExistence type="predicted"/>
<dbReference type="OrthoDB" id="6623995at2"/>
<reference evidence="1 2" key="2">
    <citation type="submission" date="2018-03" db="EMBL/GenBank/DDBJ databases">
        <authorList>
            <person name="Keele B.F."/>
        </authorList>
    </citation>
    <scope>NUCLEOTIDE SEQUENCE [LARGE SCALE GENOMIC DNA]</scope>
    <source>
        <strain evidence="1 2">D13</strain>
    </source>
</reference>
<dbReference type="KEGG" id="xba:C7S18_21375"/>
<evidence type="ECO:0008006" key="3">
    <source>
        <dbReference type="Google" id="ProtNLM"/>
    </source>
</evidence>
<protein>
    <recommendedName>
        <fullName evidence="3">DUF2145 domain-containing protein</fullName>
    </recommendedName>
</protein>
<dbReference type="AlphaFoldDB" id="A0A2P1PXK6"/>
<dbReference type="Proteomes" id="UP000241074">
    <property type="component" value="Chromosome"/>
</dbReference>
<dbReference type="EMBL" id="CP027860">
    <property type="protein sequence ID" value="AVP99566.1"/>
    <property type="molecule type" value="Genomic_DNA"/>
</dbReference>
<evidence type="ECO:0000313" key="2">
    <source>
        <dbReference type="Proteomes" id="UP000241074"/>
    </source>
</evidence>